<dbReference type="Pfam" id="PF00672">
    <property type="entry name" value="HAMP"/>
    <property type="match status" value="1"/>
</dbReference>
<dbReference type="Pfam" id="PF08447">
    <property type="entry name" value="PAS_3"/>
    <property type="match status" value="1"/>
</dbReference>
<feature type="domain" description="PAS" evidence="2">
    <location>
        <begin position="287"/>
        <end position="337"/>
    </location>
</feature>
<reference evidence="6" key="1">
    <citation type="submission" date="2020-10" db="EMBL/GenBank/DDBJ databases">
        <title>Connecting structure to function with the recovery of over 1000 high-quality activated sludge metagenome-assembled genomes encoding full-length rRNA genes using long-read sequencing.</title>
        <authorList>
            <person name="Singleton C.M."/>
            <person name="Petriglieri F."/>
            <person name="Kristensen J.M."/>
            <person name="Kirkegaard R.H."/>
            <person name="Michaelsen T.Y."/>
            <person name="Andersen M.H."/>
            <person name="Karst S.M."/>
            <person name="Dueholm M.S."/>
            <person name="Nielsen P.H."/>
            <person name="Albertsen M."/>
        </authorList>
    </citation>
    <scope>NUCLEOTIDE SEQUENCE</scope>
    <source>
        <strain evidence="6">Bjer_18-Q3-R1-45_BAT3C.347</strain>
    </source>
</reference>
<dbReference type="SUPFAM" id="SSF55785">
    <property type="entry name" value="PYP-like sensor domain (PAS domain)"/>
    <property type="match status" value="2"/>
</dbReference>
<evidence type="ECO:0000256" key="1">
    <source>
        <dbReference type="SAM" id="Phobius"/>
    </source>
</evidence>
<evidence type="ECO:0000259" key="2">
    <source>
        <dbReference type="PROSITE" id="PS50112"/>
    </source>
</evidence>
<dbReference type="Gene3D" id="6.10.340.10">
    <property type="match status" value="1"/>
</dbReference>
<dbReference type="InterPro" id="IPR001610">
    <property type="entry name" value="PAC"/>
</dbReference>
<feature type="transmembrane region" description="Helical" evidence="1">
    <location>
        <begin position="185"/>
        <end position="206"/>
    </location>
</feature>
<dbReference type="PANTHER" id="PTHR44757">
    <property type="entry name" value="DIGUANYLATE CYCLASE DGCP"/>
    <property type="match status" value="1"/>
</dbReference>
<accession>A0A9D7HMH8</accession>
<evidence type="ECO:0000259" key="4">
    <source>
        <dbReference type="PROSITE" id="PS50885"/>
    </source>
</evidence>
<protein>
    <submittedName>
        <fullName evidence="6">Diguanylate cyclase</fullName>
    </submittedName>
</protein>
<dbReference type="InterPro" id="IPR052155">
    <property type="entry name" value="Biofilm_reg_signaling"/>
</dbReference>
<evidence type="ECO:0000259" key="3">
    <source>
        <dbReference type="PROSITE" id="PS50113"/>
    </source>
</evidence>
<dbReference type="PROSITE" id="PS50112">
    <property type="entry name" value="PAS"/>
    <property type="match status" value="1"/>
</dbReference>
<feature type="domain" description="GGDEF" evidence="5">
    <location>
        <begin position="575"/>
        <end position="709"/>
    </location>
</feature>
<dbReference type="InterPro" id="IPR003660">
    <property type="entry name" value="HAMP_dom"/>
</dbReference>
<evidence type="ECO:0000313" key="7">
    <source>
        <dbReference type="Proteomes" id="UP000807785"/>
    </source>
</evidence>
<dbReference type="InterPro" id="IPR000160">
    <property type="entry name" value="GGDEF_dom"/>
</dbReference>
<dbReference type="GO" id="GO:0016020">
    <property type="term" value="C:membrane"/>
    <property type="evidence" value="ECO:0007669"/>
    <property type="project" value="InterPro"/>
</dbReference>
<dbReference type="Proteomes" id="UP000807785">
    <property type="component" value="Unassembled WGS sequence"/>
</dbReference>
<dbReference type="NCBIfam" id="TIGR00254">
    <property type="entry name" value="GGDEF"/>
    <property type="match status" value="1"/>
</dbReference>
<proteinExistence type="predicted"/>
<dbReference type="Pfam" id="PF12860">
    <property type="entry name" value="PAS_7"/>
    <property type="match status" value="1"/>
</dbReference>
<dbReference type="PROSITE" id="PS50113">
    <property type="entry name" value="PAC"/>
    <property type="match status" value="1"/>
</dbReference>
<dbReference type="Pfam" id="PF00990">
    <property type="entry name" value="GGDEF"/>
    <property type="match status" value="1"/>
</dbReference>
<dbReference type="SUPFAM" id="SSF158472">
    <property type="entry name" value="HAMP domain-like"/>
    <property type="match status" value="1"/>
</dbReference>
<dbReference type="PROSITE" id="PS50887">
    <property type="entry name" value="GGDEF"/>
    <property type="match status" value="1"/>
</dbReference>
<dbReference type="AlphaFoldDB" id="A0A9D7HMH8"/>
<evidence type="ECO:0000313" key="6">
    <source>
        <dbReference type="EMBL" id="MBK6974124.1"/>
    </source>
</evidence>
<feature type="domain" description="PAC" evidence="3">
    <location>
        <begin position="340"/>
        <end position="392"/>
    </location>
</feature>
<dbReference type="SMART" id="SM00304">
    <property type="entry name" value="HAMP"/>
    <property type="match status" value="1"/>
</dbReference>
<dbReference type="GO" id="GO:0003824">
    <property type="term" value="F:catalytic activity"/>
    <property type="evidence" value="ECO:0007669"/>
    <property type="project" value="UniProtKB-ARBA"/>
</dbReference>
<feature type="domain" description="HAMP" evidence="4">
    <location>
        <begin position="208"/>
        <end position="260"/>
    </location>
</feature>
<dbReference type="CDD" id="cd06225">
    <property type="entry name" value="HAMP"/>
    <property type="match status" value="1"/>
</dbReference>
<dbReference type="FunFam" id="3.30.70.270:FF:000001">
    <property type="entry name" value="Diguanylate cyclase domain protein"/>
    <property type="match status" value="1"/>
</dbReference>
<dbReference type="CDD" id="cd01949">
    <property type="entry name" value="GGDEF"/>
    <property type="match status" value="1"/>
</dbReference>
<dbReference type="InterPro" id="IPR043128">
    <property type="entry name" value="Rev_trsase/Diguanyl_cyclase"/>
</dbReference>
<dbReference type="CDD" id="cd00130">
    <property type="entry name" value="PAS"/>
    <property type="match status" value="1"/>
</dbReference>
<gene>
    <name evidence="6" type="ORF">IPH26_14680</name>
</gene>
<dbReference type="PANTHER" id="PTHR44757:SF2">
    <property type="entry name" value="BIOFILM ARCHITECTURE MAINTENANCE PROTEIN MBAA"/>
    <property type="match status" value="1"/>
</dbReference>
<dbReference type="EMBL" id="JADJEV010000004">
    <property type="protein sequence ID" value="MBK6974124.1"/>
    <property type="molecule type" value="Genomic_DNA"/>
</dbReference>
<dbReference type="InterPro" id="IPR013655">
    <property type="entry name" value="PAS_fold_3"/>
</dbReference>
<dbReference type="InterPro" id="IPR029787">
    <property type="entry name" value="Nucleotide_cyclase"/>
</dbReference>
<keyword evidence="1" id="KW-0812">Transmembrane</keyword>
<dbReference type="InterPro" id="IPR000700">
    <property type="entry name" value="PAS-assoc_C"/>
</dbReference>
<keyword evidence="1" id="KW-1133">Transmembrane helix</keyword>
<dbReference type="NCBIfam" id="TIGR00229">
    <property type="entry name" value="sensory_box"/>
    <property type="match status" value="1"/>
</dbReference>
<dbReference type="Gene3D" id="3.30.70.270">
    <property type="match status" value="1"/>
</dbReference>
<organism evidence="6 7">
    <name type="scientific">Candidatus Methylophosphatis roskildensis</name>
    <dbReference type="NCBI Taxonomy" id="2899263"/>
    <lineage>
        <taxon>Bacteria</taxon>
        <taxon>Pseudomonadati</taxon>
        <taxon>Pseudomonadota</taxon>
        <taxon>Betaproteobacteria</taxon>
        <taxon>Nitrosomonadales</taxon>
        <taxon>Sterolibacteriaceae</taxon>
        <taxon>Candidatus Methylophosphatis</taxon>
    </lineage>
</organism>
<evidence type="ECO:0000259" key="5">
    <source>
        <dbReference type="PROSITE" id="PS50887"/>
    </source>
</evidence>
<dbReference type="GO" id="GO:0007165">
    <property type="term" value="P:signal transduction"/>
    <property type="evidence" value="ECO:0007669"/>
    <property type="project" value="InterPro"/>
</dbReference>
<dbReference type="SUPFAM" id="SSF55073">
    <property type="entry name" value="Nucleotide cyclase"/>
    <property type="match status" value="1"/>
</dbReference>
<keyword evidence="1" id="KW-0472">Membrane</keyword>
<dbReference type="SMART" id="SM00267">
    <property type="entry name" value="GGDEF"/>
    <property type="match status" value="1"/>
</dbReference>
<dbReference type="InterPro" id="IPR000014">
    <property type="entry name" value="PAS"/>
</dbReference>
<sequence length="713" mass="79948">MNPDEIIDAGQEPGHLEERVSDPGVARPLLTLSRTLGVRYASVVATVITVIVALLTANSMRLLDRNLLQHENERIAELRLLINAAVASHLAENELHYIRAELSSIRLDGGFLYLALLDRDQRVLLLEGWPSDKPLPPRVERIDAIPEEGRVIDTFVTLTHAGRVHGYVMFGLAADKLRAAHLQMLWQSFVIGLIAIVVAALATLLVSRLVTRELRALHRAATAVGRGEVETRLPVRRFDEIGELTLAFNRMTQALGDRMRALTKSEARFHAIADYTYAVEAWFNPGGKLIWINRSIERITGYTALECVLAADLMQLLVYPKDRRAAQEAFVHALNGRVAENFEVRVQRKDGSVIWAALNWQPIFGADGEDLGLRVSADDVSSRKQAEIKLLDTVVDLRREQSLKEYYLKRSEDERFRLAALLDVLRLGILFVGKDERIVYTNRAFGRVWGFPEDENFAGMRDSVLLDRQDGVLAGGAAFRRHVEEVIASHDASAPFEIELRDGRVLSGVSAVVSGQSPTLHIGRVWAFEDVTEQRRIAEQLIHMAERDPLTSLFNRRRFHEELERNIAEAARRHTELGVLVMDLDGFKPINDEFGHHAGDQVLVTIAREVGGIVRRNEMFFRLGGDEFAVMTPESSEFEMVGLARRVANRIGELRFTFGSGRVSRLTASIGIALYPVHADDGEQLVAHADSAMYQAKAAGKNHWRIYRDPSRA</sequence>
<name>A0A9D7HMH8_9PROT</name>
<dbReference type="PROSITE" id="PS50885">
    <property type="entry name" value="HAMP"/>
    <property type="match status" value="1"/>
</dbReference>
<dbReference type="SMART" id="SM00086">
    <property type="entry name" value="PAC"/>
    <property type="match status" value="1"/>
</dbReference>
<dbReference type="Gene3D" id="3.30.450.20">
    <property type="entry name" value="PAS domain"/>
    <property type="match status" value="2"/>
</dbReference>
<comment type="caution">
    <text evidence="6">The sequence shown here is derived from an EMBL/GenBank/DDBJ whole genome shotgun (WGS) entry which is preliminary data.</text>
</comment>
<dbReference type="InterPro" id="IPR035965">
    <property type="entry name" value="PAS-like_dom_sf"/>
</dbReference>
<feature type="transmembrane region" description="Helical" evidence="1">
    <location>
        <begin position="37"/>
        <end position="57"/>
    </location>
</feature>